<dbReference type="InterPro" id="IPR029058">
    <property type="entry name" value="AB_hydrolase_fold"/>
</dbReference>
<feature type="domain" description="AB hydrolase-1" evidence="2">
    <location>
        <begin position="9"/>
        <end position="229"/>
    </location>
</feature>
<dbReference type="RefSeq" id="WP_106221426.1">
    <property type="nucleotide sequence ID" value="NZ_PVWP01000006.1"/>
</dbReference>
<gene>
    <name evidence="3" type="ORF">C7B81_10260</name>
</gene>
<evidence type="ECO:0000259" key="2">
    <source>
        <dbReference type="Pfam" id="PF12697"/>
    </source>
</evidence>
<dbReference type="PANTHER" id="PTHR43798">
    <property type="entry name" value="MONOACYLGLYCEROL LIPASE"/>
    <property type="match status" value="1"/>
</dbReference>
<dbReference type="PANTHER" id="PTHR43798:SF31">
    <property type="entry name" value="AB HYDROLASE SUPERFAMILY PROTEIN YCLE"/>
    <property type="match status" value="1"/>
</dbReference>
<reference evidence="3 4" key="2">
    <citation type="submission" date="2018-03" db="EMBL/GenBank/DDBJ databases">
        <title>The ancient ancestry and fast evolution of plastids.</title>
        <authorList>
            <person name="Moore K.R."/>
            <person name="Magnabosco C."/>
            <person name="Momper L."/>
            <person name="Gold D.A."/>
            <person name="Bosak T."/>
            <person name="Fournier G.P."/>
        </authorList>
    </citation>
    <scope>NUCLEOTIDE SEQUENCE [LARGE SCALE GENOMIC DNA]</scope>
    <source>
        <strain evidence="3 4">CCALA 015</strain>
    </source>
</reference>
<reference evidence="3 4" key="1">
    <citation type="submission" date="2018-02" db="EMBL/GenBank/DDBJ databases">
        <authorList>
            <person name="Moore K."/>
            <person name="Momper L."/>
        </authorList>
    </citation>
    <scope>NUCLEOTIDE SEQUENCE [LARGE SCALE GENOMIC DNA]</scope>
    <source>
        <strain evidence="3 4">CCALA 015</strain>
    </source>
</reference>
<dbReference type="EMBL" id="PVWP01000006">
    <property type="protein sequence ID" value="PSB37318.1"/>
    <property type="molecule type" value="Genomic_DNA"/>
</dbReference>
<protein>
    <submittedName>
        <fullName evidence="3">Alpha/beta hydrolase</fullName>
    </submittedName>
</protein>
<dbReference type="Pfam" id="PF12697">
    <property type="entry name" value="Abhydrolase_6"/>
    <property type="match status" value="1"/>
</dbReference>
<dbReference type="Gene3D" id="3.40.50.1820">
    <property type="entry name" value="alpha/beta hydrolase"/>
    <property type="match status" value="1"/>
</dbReference>
<dbReference type="InterPro" id="IPR050266">
    <property type="entry name" value="AB_hydrolase_sf"/>
</dbReference>
<dbReference type="InterPro" id="IPR000073">
    <property type="entry name" value="AB_hydrolase_1"/>
</dbReference>
<evidence type="ECO:0000313" key="4">
    <source>
        <dbReference type="Proteomes" id="UP000238218"/>
    </source>
</evidence>
<dbReference type="PRINTS" id="PR00111">
    <property type="entry name" value="ABHYDROLASE"/>
</dbReference>
<sequence length="263" mass="28018">MTPVSPLLVGVHGWLLAGRLWHPLRQELAPRWTLWCPDLPGFGASDRPRGLQASLVSYGRWLAEAVQREAAGRPVVLLGHSLGGSVALHAAPLLGEQLRGLVQIAAGGGVFQPRPFARVRRGGAAFLRWRPAWLARLPGTGAIRSPLLADDRAARGLLACSTNRGAVRQLPRLAAALSVPSLWIAGSRDQVMEPRYVRHLAGYSPDHQLVILSGVGHLPMVETPRELAALIDAWLADDLALPAQPTGPQSVASPFSCSSASCA</sequence>
<proteinExistence type="predicted"/>
<dbReference type="SUPFAM" id="SSF53474">
    <property type="entry name" value="alpha/beta-Hydrolases"/>
    <property type="match status" value="1"/>
</dbReference>
<comment type="caution">
    <text evidence="3">The sequence shown here is derived from an EMBL/GenBank/DDBJ whole genome shotgun (WGS) entry which is preliminary data.</text>
</comment>
<evidence type="ECO:0000256" key="1">
    <source>
        <dbReference type="ARBA" id="ARBA00022801"/>
    </source>
</evidence>
<keyword evidence="4" id="KW-1185">Reference proteome</keyword>
<organism evidence="3 4">
    <name type="scientific">Aphanothece cf. minutissima CCALA 015</name>
    <dbReference type="NCBI Taxonomy" id="2107695"/>
    <lineage>
        <taxon>Bacteria</taxon>
        <taxon>Bacillati</taxon>
        <taxon>Cyanobacteriota</taxon>
        <taxon>Cyanophyceae</taxon>
        <taxon>Oscillatoriophycideae</taxon>
        <taxon>Chroococcales</taxon>
        <taxon>Aphanothecaceae</taxon>
        <taxon>Aphanothece</taxon>
    </lineage>
</organism>
<dbReference type="Proteomes" id="UP000238218">
    <property type="component" value="Unassembled WGS sequence"/>
</dbReference>
<keyword evidence="1 3" id="KW-0378">Hydrolase</keyword>
<evidence type="ECO:0000313" key="3">
    <source>
        <dbReference type="EMBL" id="PSB37318.1"/>
    </source>
</evidence>
<dbReference type="GO" id="GO:0016787">
    <property type="term" value="F:hydrolase activity"/>
    <property type="evidence" value="ECO:0007669"/>
    <property type="project" value="UniProtKB-KW"/>
</dbReference>
<accession>A0ABX5FA62</accession>
<name>A0ABX5FA62_9CHRO</name>